<sequence length="181" mass="20315">MVTGFPRDGDRPSFGELEAWAGKGRVRRAAASEVANWRLSEADRAALTESGVPLFDELVHGESFRAMPGMYRLAYYEGTYVNWDYGVLPGSGEVRRWERDGTSQFVNSSVVLWLCSLQMVGGWFTRSTAIHHWDENGETEDQARAEIDDLLGRIGVADPAAIGDGSHETHFWPAVLDRWMY</sequence>
<dbReference type="EMBL" id="LT629758">
    <property type="protein sequence ID" value="SDS43950.1"/>
    <property type="molecule type" value="Genomic_DNA"/>
</dbReference>
<evidence type="ECO:0008006" key="3">
    <source>
        <dbReference type="Google" id="ProtNLM"/>
    </source>
</evidence>
<dbReference type="InterPro" id="IPR025851">
    <property type="entry name" value="SUKH-4"/>
</dbReference>
<evidence type="ECO:0000313" key="1">
    <source>
        <dbReference type="EMBL" id="SDS43950.1"/>
    </source>
</evidence>
<gene>
    <name evidence="1" type="ORF">SAMN04489716_0787</name>
</gene>
<dbReference type="Proteomes" id="UP000198688">
    <property type="component" value="Chromosome I"/>
</dbReference>
<dbReference type="STRING" id="113562.SAMN04489716_0787"/>
<name>A0A1H1S760_9ACTN</name>
<proteinExistence type="predicted"/>
<protein>
    <recommendedName>
        <fullName evidence="3">SUKH-4 immunity protein</fullName>
    </recommendedName>
</protein>
<dbReference type="AlphaFoldDB" id="A0A1H1S760"/>
<keyword evidence="2" id="KW-1185">Reference proteome</keyword>
<evidence type="ECO:0000313" key="2">
    <source>
        <dbReference type="Proteomes" id="UP000198688"/>
    </source>
</evidence>
<dbReference type="Pfam" id="PF14435">
    <property type="entry name" value="SUKH-4"/>
    <property type="match status" value="1"/>
</dbReference>
<reference evidence="1 2" key="1">
    <citation type="submission" date="2016-10" db="EMBL/GenBank/DDBJ databases">
        <authorList>
            <person name="de Groot N.N."/>
        </authorList>
    </citation>
    <scope>NUCLEOTIDE SEQUENCE [LARGE SCALE GENOMIC DNA]</scope>
    <source>
        <strain evidence="1 2">DSM 43941</strain>
    </source>
</reference>
<organism evidence="1 2">
    <name type="scientific">Actinoplanes derwentensis</name>
    <dbReference type="NCBI Taxonomy" id="113562"/>
    <lineage>
        <taxon>Bacteria</taxon>
        <taxon>Bacillati</taxon>
        <taxon>Actinomycetota</taxon>
        <taxon>Actinomycetes</taxon>
        <taxon>Micromonosporales</taxon>
        <taxon>Micromonosporaceae</taxon>
        <taxon>Actinoplanes</taxon>
    </lineage>
</organism>
<accession>A0A1H1S760</accession>